<keyword evidence="2" id="KW-0812">Transmembrane</keyword>
<accession>A0AA39XWZ6</accession>
<organism evidence="3 4">
    <name type="scientific">Cercophora newfieldiana</name>
    <dbReference type="NCBI Taxonomy" id="92897"/>
    <lineage>
        <taxon>Eukaryota</taxon>
        <taxon>Fungi</taxon>
        <taxon>Dikarya</taxon>
        <taxon>Ascomycota</taxon>
        <taxon>Pezizomycotina</taxon>
        <taxon>Sordariomycetes</taxon>
        <taxon>Sordariomycetidae</taxon>
        <taxon>Sordariales</taxon>
        <taxon>Lasiosphaeriaceae</taxon>
        <taxon>Cercophora</taxon>
    </lineage>
</organism>
<keyword evidence="2" id="KW-1133">Transmembrane helix</keyword>
<protein>
    <submittedName>
        <fullName evidence="3">Uncharacterized protein</fullName>
    </submittedName>
</protein>
<feature type="compositionally biased region" description="Basic residues" evidence="1">
    <location>
        <begin position="529"/>
        <end position="549"/>
    </location>
</feature>
<dbReference type="Proteomes" id="UP001174936">
    <property type="component" value="Unassembled WGS sequence"/>
</dbReference>
<proteinExistence type="predicted"/>
<comment type="caution">
    <text evidence="3">The sequence shown here is derived from an EMBL/GenBank/DDBJ whole genome shotgun (WGS) entry which is preliminary data.</text>
</comment>
<keyword evidence="4" id="KW-1185">Reference proteome</keyword>
<feature type="compositionally biased region" description="Basic and acidic residues" evidence="1">
    <location>
        <begin position="111"/>
        <end position="128"/>
    </location>
</feature>
<feature type="compositionally biased region" description="Basic and acidic residues" evidence="1">
    <location>
        <begin position="497"/>
        <end position="528"/>
    </location>
</feature>
<keyword evidence="2" id="KW-0472">Membrane</keyword>
<feature type="compositionally biased region" description="Polar residues" evidence="1">
    <location>
        <begin position="133"/>
        <end position="145"/>
    </location>
</feature>
<feature type="region of interest" description="Disordered" evidence="1">
    <location>
        <begin position="84"/>
        <end position="159"/>
    </location>
</feature>
<feature type="transmembrane region" description="Helical" evidence="2">
    <location>
        <begin position="349"/>
        <end position="370"/>
    </location>
</feature>
<feature type="compositionally biased region" description="Basic and acidic residues" evidence="1">
    <location>
        <begin position="581"/>
        <end position="595"/>
    </location>
</feature>
<sequence>MPATEIITIINNSGKVISTGKQLVGIFKEAKAAYREKREHIKLERAERAGIQRAKTFDVTPRGGPDRYYEEDELDDHVYDRRAIRDSERRRSQDDLHSMASSHRSHRSRRSERPDRERDRDRDRERRPALTIANLQTHSEVSATAPSAAPNGTKPYRAPYAETAPRDMQLSRPNLAHAATMPLPPRSEAPTMTTATTPVATARQSMLVHRPRSDPSLKKKKEIDMHLAYGDIPPDLATRADLDRDVSHRSPHGSGELQLAAPVSGQDDTEAQALTMVDRIENLLEEAQCVHHTASSMIANLQQNPQAAAAVALTLAELSALIGKMSPAFLPVLKGSSPAIFALLASPQFLIGTSVVVGVTVVIFGGWKIVKKIKENAAGKAMEAPFEMQNLGEGQKEGDVPREGGAEYEEALVLEEELSTIETWRRGITPFGAGIDEEDDETADVELMSPEAERHLREKYRDAEVDPMDSVSQVGARSHRSGRSHAHRSRRHHRERKHEDDEVDVPERKSSRRYKDKEGESEVAESVRSHRSSRSHHSSSSKHSSRTKVKAIEEGKEEGEGDVVKGGKEKKNNMLKQLFKKMKDKEDGEGKKEGSRAMSVLV</sequence>
<dbReference type="EMBL" id="JAULSV010000006">
    <property type="protein sequence ID" value="KAK0640605.1"/>
    <property type="molecule type" value="Genomic_DNA"/>
</dbReference>
<reference evidence="3" key="1">
    <citation type="submission" date="2023-06" db="EMBL/GenBank/DDBJ databases">
        <title>Genome-scale phylogeny and comparative genomics of the fungal order Sordariales.</title>
        <authorList>
            <consortium name="Lawrence Berkeley National Laboratory"/>
            <person name="Hensen N."/>
            <person name="Bonometti L."/>
            <person name="Westerberg I."/>
            <person name="Brannstrom I.O."/>
            <person name="Guillou S."/>
            <person name="Cros-Aarteil S."/>
            <person name="Calhoun S."/>
            <person name="Haridas S."/>
            <person name="Kuo A."/>
            <person name="Mondo S."/>
            <person name="Pangilinan J."/>
            <person name="Riley R."/>
            <person name="Labutti K."/>
            <person name="Andreopoulos B."/>
            <person name="Lipzen A."/>
            <person name="Chen C."/>
            <person name="Yanf M."/>
            <person name="Daum C."/>
            <person name="Ng V."/>
            <person name="Clum A."/>
            <person name="Steindorff A."/>
            <person name="Ohm R."/>
            <person name="Martin F."/>
            <person name="Silar P."/>
            <person name="Natvig D."/>
            <person name="Lalanne C."/>
            <person name="Gautier V."/>
            <person name="Ament-Velasquez S.L."/>
            <person name="Kruys A."/>
            <person name="Hutchinson M.I."/>
            <person name="Powell A.J."/>
            <person name="Barry K."/>
            <person name="Miller A.N."/>
            <person name="Grigoriev I.V."/>
            <person name="Debuchy R."/>
            <person name="Gladieux P."/>
            <person name="Thoren M.H."/>
            <person name="Johannesson H."/>
        </authorList>
    </citation>
    <scope>NUCLEOTIDE SEQUENCE</scope>
    <source>
        <strain evidence="3">SMH2532-1</strain>
    </source>
</reference>
<name>A0AA39XWZ6_9PEZI</name>
<gene>
    <name evidence="3" type="ORF">B0T16DRAFT_200461</name>
</gene>
<feature type="compositionally biased region" description="Basic and acidic residues" evidence="1">
    <location>
        <begin position="84"/>
        <end position="97"/>
    </location>
</feature>
<feature type="compositionally biased region" description="Basic and acidic residues" evidence="1">
    <location>
        <begin position="562"/>
        <end position="572"/>
    </location>
</feature>
<evidence type="ECO:0000256" key="2">
    <source>
        <dbReference type="SAM" id="Phobius"/>
    </source>
</evidence>
<feature type="compositionally biased region" description="Basic residues" evidence="1">
    <location>
        <begin position="477"/>
        <end position="496"/>
    </location>
</feature>
<evidence type="ECO:0000313" key="3">
    <source>
        <dbReference type="EMBL" id="KAK0640605.1"/>
    </source>
</evidence>
<evidence type="ECO:0000313" key="4">
    <source>
        <dbReference type="Proteomes" id="UP001174936"/>
    </source>
</evidence>
<feature type="region of interest" description="Disordered" evidence="1">
    <location>
        <begin position="459"/>
        <end position="602"/>
    </location>
</feature>
<dbReference type="AlphaFoldDB" id="A0AA39XWZ6"/>
<evidence type="ECO:0000256" key="1">
    <source>
        <dbReference type="SAM" id="MobiDB-lite"/>
    </source>
</evidence>